<dbReference type="EMBL" id="CP002158">
    <property type="protein sequence ID" value="ADL26125.1"/>
    <property type="molecule type" value="Genomic_DNA"/>
</dbReference>
<dbReference type="AlphaFoldDB" id="C9RP70"/>
<dbReference type="OrthoDB" id="9791725at2"/>
<proteinExistence type="predicted"/>
<reference evidence="2" key="3">
    <citation type="submission" date="2010-08" db="EMBL/GenBank/DDBJ databases">
        <authorList>
            <person name="Durkin A.S."/>
            <person name="Nelson K.E."/>
            <person name="Morrison M."/>
            <person name="Forsberg C.W."/>
            <person name="Wilson D.B."/>
            <person name="Russell J.B."/>
            <person name="Cann I.K.O."/>
            <person name="Mackie R.I."/>
            <person name="White B.A."/>
        </authorList>
    </citation>
    <scope>NUCLEOTIDE SEQUENCE</scope>
    <source>
        <strain evidence="2">S85</strain>
    </source>
</reference>
<dbReference type="EMBL" id="CP001792">
    <property type="protein sequence ID" value="ACX74534.1"/>
    <property type="molecule type" value="Genomic_DNA"/>
</dbReference>
<reference evidence="3" key="2">
    <citation type="submission" date="2010-08" db="EMBL/GenBank/DDBJ databases">
        <title>Complete sequence of Fibrobacter succinogenes subsp. succinogenes S85.</title>
        <authorList>
            <person name="Durkin A.S."/>
            <person name="Nelson K.E."/>
            <person name="Morrison M."/>
            <person name="Forsberg C.W."/>
            <person name="Wilson D.B."/>
            <person name="Russell J.B."/>
            <person name="Cann I.K.O."/>
            <person name="Mackie R.I."/>
            <person name="White B.A."/>
        </authorList>
    </citation>
    <scope>NUCLEOTIDE SEQUENCE [LARGE SCALE GENOMIC DNA]</scope>
    <source>
        <strain evidence="3">ATCC 19169 / S85</strain>
    </source>
</reference>
<dbReference type="HOGENOM" id="CLU_2301668_0_0_0"/>
<evidence type="ECO:0000313" key="2">
    <source>
        <dbReference type="EMBL" id="ADL26125.1"/>
    </source>
</evidence>
<dbReference type="KEGG" id="fsc:FSU_1376"/>
<reference evidence="1 4" key="1">
    <citation type="submission" date="2009-10" db="EMBL/GenBank/DDBJ databases">
        <title>Complete sequence of Fibrobacter succinogenes subsp. succinogenes S85.</title>
        <authorList>
            <consortium name="US DOE Joint Genome Institute"/>
            <person name="Lucas S."/>
            <person name="Copeland A."/>
            <person name="Lapidus A."/>
            <person name="Glavina del Rio T."/>
            <person name="Tice H."/>
            <person name="Bruce D."/>
            <person name="Goodwin L."/>
            <person name="Pitluck S."/>
            <person name="Chertkov O."/>
            <person name="Detter J.C."/>
            <person name="Han C."/>
            <person name="Tapia R."/>
            <person name="Larimer F."/>
            <person name="Land M."/>
            <person name="Hauser L."/>
            <person name="Kyrpides N."/>
            <person name="Mikhailova N."/>
            <person name="Weimer P.J."/>
            <person name="Stevenson D.M."/>
            <person name="Boyum J."/>
            <person name="Brumm P.I."/>
            <person name="Mead D."/>
        </authorList>
    </citation>
    <scope>NUCLEOTIDE SEQUENCE [LARGE SCALE GENOMIC DNA]</scope>
    <source>
        <strain evidence="4">ATCC 19169 / S85</strain>
        <strain evidence="1">S85</strain>
    </source>
</reference>
<dbReference type="RefSeq" id="WP_014545673.1">
    <property type="nucleotide sequence ID" value="NC_013410.1"/>
</dbReference>
<evidence type="ECO:0000313" key="1">
    <source>
        <dbReference type="EMBL" id="ACX74534.1"/>
    </source>
</evidence>
<evidence type="ECO:0000313" key="4">
    <source>
        <dbReference type="Proteomes" id="UP000001497"/>
    </source>
</evidence>
<gene>
    <name evidence="1" type="ordered locus">Fisuc_0927</name>
    <name evidence="2" type="ordered locus">FSU_1376</name>
</gene>
<evidence type="ECO:0000313" key="3">
    <source>
        <dbReference type="Proteomes" id="UP000000517"/>
    </source>
</evidence>
<dbReference type="Proteomes" id="UP000000517">
    <property type="component" value="Chromosome"/>
</dbReference>
<name>C9RP70_FIBSS</name>
<dbReference type="KEGG" id="fsu:Fisuc_0927"/>
<organism evidence="2 3">
    <name type="scientific">Fibrobacter succinogenes (strain ATCC 19169 / S85)</name>
    <dbReference type="NCBI Taxonomy" id="59374"/>
    <lineage>
        <taxon>Bacteria</taxon>
        <taxon>Pseudomonadati</taxon>
        <taxon>Fibrobacterota</taxon>
        <taxon>Fibrobacteria</taxon>
        <taxon>Fibrobacterales</taxon>
        <taxon>Fibrobacteraceae</taxon>
        <taxon>Fibrobacter</taxon>
    </lineage>
</organism>
<keyword evidence="4" id="KW-1185">Reference proteome</keyword>
<dbReference type="Proteomes" id="UP000001497">
    <property type="component" value="Chromosome"/>
</dbReference>
<accession>C9RP70</accession>
<sequence>MFNASLSWIKSKQVFLKIQAGTGDNLQQEDIQKGFVDYCLWSTFKPENIDIDGELDMESIDSGMVLFRENCTPGEALESSCRQAFGTDFDKDDVMVLMLK</sequence>
<protein>
    <submittedName>
        <fullName evidence="2">Uncharacterized protein</fullName>
    </submittedName>
</protein>